<evidence type="ECO:0000256" key="1">
    <source>
        <dbReference type="SAM" id="MobiDB-lite"/>
    </source>
</evidence>
<sequence length="58" mass="6650">MNLRDAPYDPAPRARNRTFLNTFFAISRDALEHTAPPADNRSKSSTAQQFRRRASKTE</sequence>
<feature type="non-terminal residue" evidence="2">
    <location>
        <position position="58"/>
    </location>
</feature>
<reference evidence="2 3" key="1">
    <citation type="journal article" date="2018" name="Front. Plant Sci.">
        <title>Red Clover (Trifolium pratense) and Zigzag Clover (T. medium) - A Picture of Genomic Similarities and Differences.</title>
        <authorList>
            <person name="Dluhosova J."/>
            <person name="Istvanek J."/>
            <person name="Nedelnik J."/>
            <person name="Repkova J."/>
        </authorList>
    </citation>
    <scope>NUCLEOTIDE SEQUENCE [LARGE SCALE GENOMIC DNA]</scope>
    <source>
        <strain evidence="3">cv. 10/8</strain>
        <tissue evidence="2">Leaf</tissue>
    </source>
</reference>
<evidence type="ECO:0000313" key="3">
    <source>
        <dbReference type="Proteomes" id="UP000265520"/>
    </source>
</evidence>
<protein>
    <submittedName>
        <fullName evidence="2">Uncharacterized protein</fullName>
    </submittedName>
</protein>
<keyword evidence="3" id="KW-1185">Reference proteome</keyword>
<dbReference type="EMBL" id="LXQA010306266">
    <property type="protein sequence ID" value="MCI42573.1"/>
    <property type="molecule type" value="Genomic_DNA"/>
</dbReference>
<feature type="region of interest" description="Disordered" evidence="1">
    <location>
        <begin position="31"/>
        <end position="58"/>
    </location>
</feature>
<proteinExistence type="predicted"/>
<comment type="caution">
    <text evidence="2">The sequence shown here is derived from an EMBL/GenBank/DDBJ whole genome shotgun (WGS) entry which is preliminary data.</text>
</comment>
<organism evidence="2 3">
    <name type="scientific">Trifolium medium</name>
    <dbReference type="NCBI Taxonomy" id="97028"/>
    <lineage>
        <taxon>Eukaryota</taxon>
        <taxon>Viridiplantae</taxon>
        <taxon>Streptophyta</taxon>
        <taxon>Embryophyta</taxon>
        <taxon>Tracheophyta</taxon>
        <taxon>Spermatophyta</taxon>
        <taxon>Magnoliopsida</taxon>
        <taxon>eudicotyledons</taxon>
        <taxon>Gunneridae</taxon>
        <taxon>Pentapetalae</taxon>
        <taxon>rosids</taxon>
        <taxon>fabids</taxon>
        <taxon>Fabales</taxon>
        <taxon>Fabaceae</taxon>
        <taxon>Papilionoideae</taxon>
        <taxon>50 kb inversion clade</taxon>
        <taxon>NPAAA clade</taxon>
        <taxon>Hologalegina</taxon>
        <taxon>IRL clade</taxon>
        <taxon>Trifolieae</taxon>
        <taxon>Trifolium</taxon>
    </lineage>
</organism>
<dbReference type="AlphaFoldDB" id="A0A392S113"/>
<evidence type="ECO:0000313" key="2">
    <source>
        <dbReference type="EMBL" id="MCI42573.1"/>
    </source>
</evidence>
<dbReference type="Proteomes" id="UP000265520">
    <property type="component" value="Unassembled WGS sequence"/>
</dbReference>
<accession>A0A392S113</accession>
<name>A0A392S113_9FABA</name>